<feature type="region of interest" description="Disordered" evidence="1">
    <location>
        <begin position="1"/>
        <end position="56"/>
    </location>
</feature>
<gene>
    <name evidence="2" type="ORF">O181_064869</name>
</gene>
<organism evidence="2 3">
    <name type="scientific">Austropuccinia psidii MF-1</name>
    <dbReference type="NCBI Taxonomy" id="1389203"/>
    <lineage>
        <taxon>Eukaryota</taxon>
        <taxon>Fungi</taxon>
        <taxon>Dikarya</taxon>
        <taxon>Basidiomycota</taxon>
        <taxon>Pucciniomycotina</taxon>
        <taxon>Pucciniomycetes</taxon>
        <taxon>Pucciniales</taxon>
        <taxon>Sphaerophragmiaceae</taxon>
        <taxon>Austropuccinia</taxon>
    </lineage>
</organism>
<feature type="compositionally biased region" description="Basic and acidic residues" evidence="1">
    <location>
        <begin position="1"/>
        <end position="13"/>
    </location>
</feature>
<keyword evidence="3" id="KW-1185">Reference proteome</keyword>
<comment type="caution">
    <text evidence="2">The sequence shown here is derived from an EMBL/GenBank/DDBJ whole genome shotgun (WGS) entry which is preliminary data.</text>
</comment>
<evidence type="ECO:0000256" key="1">
    <source>
        <dbReference type="SAM" id="MobiDB-lite"/>
    </source>
</evidence>
<protein>
    <recommendedName>
        <fullName evidence="4">DUF4939 domain-containing protein</fullName>
    </recommendedName>
</protein>
<feature type="compositionally biased region" description="Low complexity" evidence="1">
    <location>
        <begin position="16"/>
        <end position="34"/>
    </location>
</feature>
<dbReference type="Proteomes" id="UP000765509">
    <property type="component" value="Unassembled WGS sequence"/>
</dbReference>
<evidence type="ECO:0000313" key="2">
    <source>
        <dbReference type="EMBL" id="MBW0525154.1"/>
    </source>
</evidence>
<evidence type="ECO:0000313" key="3">
    <source>
        <dbReference type="Proteomes" id="UP000765509"/>
    </source>
</evidence>
<name>A0A9Q3EQE0_9BASI</name>
<dbReference type="EMBL" id="AVOT02031588">
    <property type="protein sequence ID" value="MBW0525154.1"/>
    <property type="molecule type" value="Genomic_DNA"/>
</dbReference>
<evidence type="ECO:0008006" key="4">
    <source>
        <dbReference type="Google" id="ProtNLM"/>
    </source>
</evidence>
<accession>A0A9Q3EQE0</accession>
<dbReference type="AlphaFoldDB" id="A0A9Q3EQE0"/>
<reference evidence="2" key="1">
    <citation type="submission" date="2021-03" db="EMBL/GenBank/DDBJ databases">
        <title>Draft genome sequence of rust myrtle Austropuccinia psidii MF-1, a brazilian biotype.</title>
        <authorList>
            <person name="Quecine M.C."/>
            <person name="Pachon D.M.R."/>
            <person name="Bonatelli M.L."/>
            <person name="Correr F.H."/>
            <person name="Franceschini L.M."/>
            <person name="Leite T.F."/>
            <person name="Margarido G.R.A."/>
            <person name="Almeida C.A."/>
            <person name="Ferrarezi J.A."/>
            <person name="Labate C.A."/>
        </authorList>
    </citation>
    <scope>NUCLEOTIDE SEQUENCE</scope>
    <source>
        <strain evidence="2">MF-1</strain>
    </source>
</reference>
<proteinExistence type="predicted"/>
<sequence>MKGEAQSRKEGRGPRRSSTFSGVVGTSTGISRTTLKGTGEDDAEEEENSKMKDLTSEPSSLAIMQQMTHIMANIQAASYSEALRLPAFKTPPMKAQDFFDGTQPFKVRVFIQPCQLVFHNGKENFSEERDKVIYATSFLIGRDSEWIDPYLSDLTNQDPAYLINKWAFFKSQLFKLFENPNGVKKS</sequence>